<organism evidence="1 2">
    <name type="scientific">Lentilactobacillus terminaliae</name>
    <dbReference type="NCBI Taxonomy" id="3003483"/>
    <lineage>
        <taxon>Bacteria</taxon>
        <taxon>Bacillati</taxon>
        <taxon>Bacillota</taxon>
        <taxon>Bacilli</taxon>
        <taxon>Lactobacillales</taxon>
        <taxon>Lactobacillaceae</taxon>
        <taxon>Lentilactobacillus</taxon>
    </lineage>
</organism>
<dbReference type="Proteomes" id="UP001149860">
    <property type="component" value="Chromosome"/>
</dbReference>
<evidence type="ECO:0000313" key="1">
    <source>
        <dbReference type="EMBL" id="XFD39663.1"/>
    </source>
</evidence>
<sequence>MAKKSLWEKIKGLFSNHSATAASQVKDGILYAPQADGTYLLSIDKSVFEQLGQITFADFPTDQSNIDVDDDILDIEGDKSVETLKSPIAGKVLKRNFEIGQDIDQLNQADPQKNWIMTIQPAN</sequence>
<keyword evidence="2" id="KW-1185">Reference proteome</keyword>
<dbReference type="EMBL" id="CP168151">
    <property type="protein sequence ID" value="XFD39663.1"/>
    <property type="molecule type" value="Genomic_DNA"/>
</dbReference>
<accession>A0ACD5DES7</accession>
<name>A0ACD5DES7_9LACO</name>
<evidence type="ECO:0000313" key="2">
    <source>
        <dbReference type="Proteomes" id="UP001149860"/>
    </source>
</evidence>
<proteinExistence type="predicted"/>
<reference evidence="1" key="1">
    <citation type="submission" date="2024-08" db="EMBL/GenBank/DDBJ databases">
        <title>Lentilactobacillus sp. nov., isolated from tree bark.</title>
        <authorList>
            <person name="Phuengjayaem S."/>
            <person name="Tanasupawat S."/>
        </authorList>
    </citation>
    <scope>NUCLEOTIDE SEQUENCE</scope>
    <source>
        <strain evidence="1">SPB1-3</strain>
    </source>
</reference>
<gene>
    <name evidence="1" type="ORF">O0236_009750</name>
</gene>
<protein>
    <submittedName>
        <fullName evidence="1">Glycine cleavage system protein H</fullName>
    </submittedName>
</protein>